<evidence type="ECO:0000313" key="3">
    <source>
        <dbReference type="Proteomes" id="UP000322214"/>
    </source>
</evidence>
<organism evidence="2 3">
    <name type="scientific">Mariniblastus fucicola</name>
    <dbReference type="NCBI Taxonomy" id="980251"/>
    <lineage>
        <taxon>Bacteria</taxon>
        <taxon>Pseudomonadati</taxon>
        <taxon>Planctomycetota</taxon>
        <taxon>Planctomycetia</taxon>
        <taxon>Pirellulales</taxon>
        <taxon>Pirellulaceae</taxon>
        <taxon>Mariniblastus</taxon>
    </lineage>
</organism>
<reference evidence="2 3" key="1">
    <citation type="submission" date="2019-08" db="EMBL/GenBank/DDBJ databases">
        <title>Deep-cultivation of Planctomycetes and their phenomic and genomic characterization uncovers novel biology.</title>
        <authorList>
            <person name="Wiegand S."/>
            <person name="Jogler M."/>
            <person name="Boedeker C."/>
            <person name="Pinto D."/>
            <person name="Vollmers J."/>
            <person name="Rivas-Marin E."/>
            <person name="Kohn T."/>
            <person name="Peeters S.H."/>
            <person name="Heuer A."/>
            <person name="Rast P."/>
            <person name="Oberbeckmann S."/>
            <person name="Bunk B."/>
            <person name="Jeske O."/>
            <person name="Meyerdierks A."/>
            <person name="Storesund J.E."/>
            <person name="Kallscheuer N."/>
            <person name="Luecker S."/>
            <person name="Lage O.M."/>
            <person name="Pohl T."/>
            <person name="Merkel B.J."/>
            <person name="Hornburger P."/>
            <person name="Mueller R.-W."/>
            <person name="Bruemmer F."/>
            <person name="Labrenz M."/>
            <person name="Spormann A.M."/>
            <person name="Op den Camp H."/>
            <person name="Overmann J."/>
            <person name="Amann R."/>
            <person name="Jetten M.S.M."/>
            <person name="Mascher T."/>
            <person name="Medema M.H."/>
            <person name="Devos D.P."/>
            <person name="Kaster A.-K."/>
            <person name="Ovreas L."/>
            <person name="Rohde M."/>
            <person name="Galperin M.Y."/>
            <person name="Jogler C."/>
        </authorList>
    </citation>
    <scope>NUCLEOTIDE SEQUENCE [LARGE SCALE GENOMIC DNA]</scope>
    <source>
        <strain evidence="2 3">FC18</strain>
    </source>
</reference>
<dbReference type="RefSeq" id="WP_238381296.1">
    <property type="nucleotide sequence ID" value="NZ_CP042912.1"/>
</dbReference>
<keyword evidence="3" id="KW-1185">Reference proteome</keyword>
<accession>A0A5B9P7C3</accession>
<dbReference type="Proteomes" id="UP000322214">
    <property type="component" value="Chromosome"/>
</dbReference>
<name>A0A5B9P7C3_9BACT</name>
<evidence type="ECO:0000256" key="1">
    <source>
        <dbReference type="SAM" id="SignalP"/>
    </source>
</evidence>
<evidence type="ECO:0000313" key="2">
    <source>
        <dbReference type="EMBL" id="QEG22224.1"/>
    </source>
</evidence>
<dbReference type="KEGG" id="mff:MFFC18_21000"/>
<dbReference type="AlphaFoldDB" id="A0A5B9P7C3"/>
<feature type="chain" id="PRO_5022977755" evidence="1">
    <location>
        <begin position="21"/>
        <end position="160"/>
    </location>
</feature>
<feature type="signal peptide" evidence="1">
    <location>
        <begin position="1"/>
        <end position="20"/>
    </location>
</feature>
<gene>
    <name evidence="2" type="ORF">MFFC18_21000</name>
</gene>
<dbReference type="EMBL" id="CP042912">
    <property type="protein sequence ID" value="QEG22224.1"/>
    <property type="molecule type" value="Genomic_DNA"/>
</dbReference>
<dbReference type="STRING" id="980251.GCA_001642875_03147"/>
<sequence length="160" mass="17780" precursor="true">MRLLASVFILLFCLGASSFAVDDNEPVTLMGTIVKWRYPKSQFNGAAMSDAKNMDASEKRTAPSIMLKTTMTTEDSVEDVLKFYQVLLKRDPKIDDKLGDKAEAGRSVIFSDESDGRPFAFHIISVNTSTASTTLTITRGVDETETRITWKRYLQLQVGG</sequence>
<keyword evidence="1" id="KW-0732">Signal</keyword>
<proteinExistence type="predicted"/>
<protein>
    <submittedName>
        <fullName evidence="2">Uncharacterized protein</fullName>
    </submittedName>
</protein>